<dbReference type="EMBL" id="MN740676">
    <property type="protein sequence ID" value="QHS80260.1"/>
    <property type="molecule type" value="Genomic_DNA"/>
</dbReference>
<evidence type="ECO:0000259" key="5">
    <source>
        <dbReference type="PROSITE" id="PS50255"/>
    </source>
</evidence>
<comment type="similarity">
    <text evidence="4">Belongs to the cytochrome b5 family.</text>
</comment>
<sequence>MEISVHNKLDDCWIYASNNVYNVTTFIKKHPGGLKSIMKYAGKDCSIHYKFHTKIGQKIWDKYKIGEIKNNNCCIIN</sequence>
<dbReference type="PROSITE" id="PS50255">
    <property type="entry name" value="CYTOCHROME_B5_2"/>
    <property type="match status" value="1"/>
</dbReference>
<keyword evidence="3" id="KW-0408">Iron</keyword>
<organism evidence="6">
    <name type="scientific">viral metagenome</name>
    <dbReference type="NCBI Taxonomy" id="1070528"/>
    <lineage>
        <taxon>unclassified sequences</taxon>
        <taxon>metagenomes</taxon>
        <taxon>organismal metagenomes</taxon>
    </lineage>
</organism>
<dbReference type="PROSITE" id="PS00191">
    <property type="entry name" value="CYTOCHROME_B5_1"/>
    <property type="match status" value="1"/>
</dbReference>
<dbReference type="Gene3D" id="3.10.120.10">
    <property type="entry name" value="Cytochrome b5-like heme/steroid binding domain"/>
    <property type="match status" value="1"/>
</dbReference>
<dbReference type="Pfam" id="PF00173">
    <property type="entry name" value="Cyt-b5"/>
    <property type="match status" value="1"/>
</dbReference>
<dbReference type="PANTHER" id="PTHR19359:SF146">
    <property type="entry name" value="B5, PUTATIVE-RELATED"/>
    <property type="match status" value="1"/>
</dbReference>
<dbReference type="AlphaFoldDB" id="A0A6C0ALD7"/>
<dbReference type="InterPro" id="IPR018506">
    <property type="entry name" value="Cyt_B5_heme-BS"/>
</dbReference>
<evidence type="ECO:0000313" key="6">
    <source>
        <dbReference type="EMBL" id="QHS80260.1"/>
    </source>
</evidence>
<dbReference type="InterPro" id="IPR050668">
    <property type="entry name" value="Cytochrome_b5"/>
</dbReference>
<accession>A0A6C0ALD7</accession>
<evidence type="ECO:0000256" key="1">
    <source>
        <dbReference type="ARBA" id="ARBA00022617"/>
    </source>
</evidence>
<dbReference type="GO" id="GO:0046872">
    <property type="term" value="F:metal ion binding"/>
    <property type="evidence" value="ECO:0007669"/>
    <property type="project" value="UniProtKB-KW"/>
</dbReference>
<proteinExistence type="inferred from homology"/>
<keyword evidence="1" id="KW-0349">Heme</keyword>
<dbReference type="InterPro" id="IPR001199">
    <property type="entry name" value="Cyt_B5-like_heme/steroid-bd"/>
</dbReference>
<dbReference type="PRINTS" id="PR00363">
    <property type="entry name" value="CYTOCHROMEB5"/>
</dbReference>
<dbReference type="SUPFAM" id="SSF55856">
    <property type="entry name" value="Cytochrome b5-like heme/steroid binding domain"/>
    <property type="match status" value="1"/>
</dbReference>
<dbReference type="PANTHER" id="PTHR19359">
    <property type="entry name" value="CYTOCHROME B5"/>
    <property type="match status" value="1"/>
</dbReference>
<evidence type="ECO:0000256" key="4">
    <source>
        <dbReference type="ARBA" id="ARBA00038168"/>
    </source>
</evidence>
<dbReference type="GO" id="GO:0020037">
    <property type="term" value="F:heme binding"/>
    <property type="evidence" value="ECO:0007669"/>
    <property type="project" value="InterPro"/>
</dbReference>
<evidence type="ECO:0000256" key="2">
    <source>
        <dbReference type="ARBA" id="ARBA00022723"/>
    </source>
</evidence>
<name>A0A6C0ALD7_9ZZZZ</name>
<protein>
    <recommendedName>
        <fullName evidence="5">Cytochrome b5 heme-binding domain-containing protein</fullName>
    </recommendedName>
</protein>
<dbReference type="GO" id="GO:0016020">
    <property type="term" value="C:membrane"/>
    <property type="evidence" value="ECO:0007669"/>
    <property type="project" value="TreeGrafter"/>
</dbReference>
<reference evidence="6" key="1">
    <citation type="journal article" date="2020" name="Nature">
        <title>Giant virus diversity and host interactions through global metagenomics.</title>
        <authorList>
            <person name="Schulz F."/>
            <person name="Roux S."/>
            <person name="Paez-Espino D."/>
            <person name="Jungbluth S."/>
            <person name="Walsh D.A."/>
            <person name="Denef V.J."/>
            <person name="McMahon K.D."/>
            <person name="Konstantinidis K.T."/>
            <person name="Eloe-Fadrosh E.A."/>
            <person name="Kyrpides N.C."/>
            <person name="Woyke T."/>
        </authorList>
    </citation>
    <scope>NUCLEOTIDE SEQUENCE</scope>
    <source>
        <strain evidence="6">GVMAG-S-1039698-54</strain>
    </source>
</reference>
<feature type="domain" description="Cytochrome b5 heme-binding" evidence="5">
    <location>
        <begin position="1"/>
        <end position="69"/>
    </location>
</feature>
<dbReference type="InterPro" id="IPR036400">
    <property type="entry name" value="Cyt_B5-like_heme/steroid_sf"/>
</dbReference>
<dbReference type="SMART" id="SM01117">
    <property type="entry name" value="Cyt-b5"/>
    <property type="match status" value="1"/>
</dbReference>
<evidence type="ECO:0000256" key="3">
    <source>
        <dbReference type="ARBA" id="ARBA00023004"/>
    </source>
</evidence>
<keyword evidence="2" id="KW-0479">Metal-binding</keyword>